<dbReference type="HOGENOM" id="CLU_019917_0_0_1"/>
<dbReference type="STRING" id="15368.I1IPW4"/>
<dbReference type="OrthoDB" id="2019614at2759"/>
<name>I1IPW4_BRADI</name>
<dbReference type="KEGG" id="bdi:100824025"/>
<gene>
    <name evidence="3" type="primary">LOC100824025</name>
    <name evidence="2" type="ORF">BRADI_4g29570v3</name>
</gene>
<dbReference type="FunCoup" id="I1IPW4">
    <property type="interactions" value="1563"/>
</dbReference>
<dbReference type="EMBL" id="CM000883">
    <property type="protein sequence ID" value="KQJ90122.1"/>
    <property type="molecule type" value="Genomic_DNA"/>
</dbReference>
<dbReference type="ExpressionAtlas" id="I1IPW4">
    <property type="expression patterns" value="baseline"/>
</dbReference>
<organism evidence="2">
    <name type="scientific">Brachypodium distachyon</name>
    <name type="common">Purple false brome</name>
    <name type="synonym">Trachynia distachya</name>
    <dbReference type="NCBI Taxonomy" id="15368"/>
    <lineage>
        <taxon>Eukaryota</taxon>
        <taxon>Viridiplantae</taxon>
        <taxon>Streptophyta</taxon>
        <taxon>Embryophyta</taxon>
        <taxon>Tracheophyta</taxon>
        <taxon>Spermatophyta</taxon>
        <taxon>Magnoliopsida</taxon>
        <taxon>Liliopsida</taxon>
        <taxon>Poales</taxon>
        <taxon>Poaceae</taxon>
        <taxon>BOP clade</taxon>
        <taxon>Pooideae</taxon>
        <taxon>Stipodae</taxon>
        <taxon>Brachypodieae</taxon>
        <taxon>Brachypodium</taxon>
    </lineage>
</organism>
<reference evidence="3" key="3">
    <citation type="submission" date="2018-08" db="UniProtKB">
        <authorList>
            <consortium name="EnsemblPlants"/>
        </authorList>
    </citation>
    <scope>IDENTIFICATION</scope>
    <source>
        <strain evidence="3">cv. Bd21</strain>
    </source>
</reference>
<dbReference type="GeneID" id="100824025"/>
<accession>I1IPW4</accession>
<keyword evidence="1" id="KW-0175">Coiled coil</keyword>
<dbReference type="EnsemblPlants" id="KQJ90122">
    <property type="protein sequence ID" value="KQJ90122"/>
    <property type="gene ID" value="BRADI_4g29570v3"/>
</dbReference>
<dbReference type="GO" id="GO:0051225">
    <property type="term" value="P:spindle assembly"/>
    <property type="evidence" value="ECO:0007669"/>
    <property type="project" value="InterPro"/>
</dbReference>
<feature type="coiled-coil region" evidence="1">
    <location>
        <begin position="108"/>
        <end position="140"/>
    </location>
</feature>
<keyword evidence="4" id="KW-1185">Reference proteome</keyword>
<dbReference type="GO" id="GO:0005876">
    <property type="term" value="C:spindle microtubule"/>
    <property type="evidence" value="ECO:0007669"/>
    <property type="project" value="InterPro"/>
</dbReference>
<protein>
    <recommendedName>
        <fullName evidence="5">AUGMIN subunit 5</fullName>
    </recommendedName>
</protein>
<evidence type="ECO:0000313" key="2">
    <source>
        <dbReference type="EMBL" id="KQJ90122.1"/>
    </source>
</evidence>
<dbReference type="Proteomes" id="UP000008810">
    <property type="component" value="Chromosome 4"/>
</dbReference>
<reference evidence="2" key="2">
    <citation type="submission" date="2017-06" db="EMBL/GenBank/DDBJ databases">
        <title>WGS assembly of Brachypodium distachyon.</title>
        <authorList>
            <consortium name="The International Brachypodium Initiative"/>
            <person name="Lucas S."/>
            <person name="Harmon-Smith M."/>
            <person name="Lail K."/>
            <person name="Tice H."/>
            <person name="Grimwood J."/>
            <person name="Bruce D."/>
            <person name="Barry K."/>
            <person name="Shu S."/>
            <person name="Lindquist E."/>
            <person name="Wang M."/>
            <person name="Pitluck S."/>
            <person name="Vogel J.P."/>
            <person name="Garvin D.F."/>
            <person name="Mockler T.C."/>
            <person name="Schmutz J."/>
            <person name="Rokhsar D."/>
            <person name="Bevan M.W."/>
        </authorList>
    </citation>
    <scope>NUCLEOTIDE SEQUENCE</scope>
    <source>
        <strain evidence="2">Bd21</strain>
    </source>
</reference>
<dbReference type="RefSeq" id="XP_003578074.1">
    <property type="nucleotide sequence ID" value="XM_003578026.4"/>
</dbReference>
<sequence>MPASSVSGSSGPGAVSPDAIIEWLQDEMGYPSAPPAPEQLRKICRGNMLPVWSFLLRRVRSERTVATARRNILVHGVAARRAREGSAGAGGGDAAARQAEARERDLAAEEAERLRGVVRRQRKELRARIAEVAREEAERKRVLGERSNARHKQVMLEAYDQQCDEACKIFAEYQRRLHQFVNQARDVRRSSIGVAGTADAVEDMQLQSERDDLYSTVKSNRLSEDLVLVETSRERSIRKACETLAADMVEMIRSSFPAFEGNGINSSCQLDVAKLGTDLDGEIPPDVKAVALDSLKNPSLLVQSIITYTSRMKTLVRKETDKIDIRADAELLRYKYENEQVIDAASTDASSPLPYQVYGNGKIGSELSTRGTYDQLLERQKEHVQQFLATEDALNKAAEAKALSQKLLQRLHGTVDTAGTKKLPIGNTSQNVTNNRHLELDVWAKEREVAGLKASLSTLTSEVQRLYKLCAEWKEAEDSLKKKWKKIEEFDARRSELECIYSALLRANMEASAFWEQQPLSARGYASRTIIPACSAVVDMSTNSRDLIERELAAFGQSLENSLCRLPATPQALLEALGSNGATGSEALSAAEKHATLLTARAGARDPSAIPSICRISTALQYNSVSPGTEGTDSGLASVLNSLEFCLKPCGSEASILEDLSKAINLVHTRRNLAENDRVLLNRAHRAQQEYERVANYCLKLAGEQEKVVAERWLPELKNAVQEAQRCFEDCRRVRGLVDEWYEQPAATIVDWVTIDGQSVGAWINLVKQLHMEISRRTLAMSSAGDD</sequence>
<dbReference type="eggNOG" id="ENOG502QRA2">
    <property type="taxonomic scope" value="Eukaryota"/>
</dbReference>
<dbReference type="AlphaFoldDB" id="I1IPW4"/>
<dbReference type="Gramene" id="KQJ90122">
    <property type="protein sequence ID" value="KQJ90122"/>
    <property type="gene ID" value="BRADI_4g29570v3"/>
</dbReference>
<dbReference type="PANTHER" id="PTHR34968:SF1">
    <property type="entry name" value="AUGMIN SUBUNIT 5"/>
    <property type="match status" value="1"/>
</dbReference>
<dbReference type="PANTHER" id="PTHR34968">
    <property type="entry name" value="AUGMIN SUBUNIT 5"/>
    <property type="match status" value="1"/>
</dbReference>
<evidence type="ECO:0008006" key="5">
    <source>
        <dbReference type="Google" id="ProtNLM"/>
    </source>
</evidence>
<reference evidence="2 3" key="1">
    <citation type="journal article" date="2010" name="Nature">
        <title>Genome sequencing and analysis of the model grass Brachypodium distachyon.</title>
        <authorList>
            <consortium name="International Brachypodium Initiative"/>
        </authorList>
    </citation>
    <scope>NUCLEOTIDE SEQUENCE [LARGE SCALE GENOMIC DNA]</scope>
    <source>
        <strain evidence="2 3">Bd21</strain>
    </source>
</reference>
<dbReference type="Pfam" id="PF14817">
    <property type="entry name" value="HAUS5"/>
    <property type="match status" value="1"/>
</dbReference>
<dbReference type="GO" id="GO:0070652">
    <property type="term" value="C:HAUS complex"/>
    <property type="evidence" value="ECO:0007669"/>
    <property type="project" value="InterPro"/>
</dbReference>
<evidence type="ECO:0000313" key="4">
    <source>
        <dbReference type="Proteomes" id="UP000008810"/>
    </source>
</evidence>
<dbReference type="InterPro" id="IPR044706">
    <property type="entry name" value="AUG5_plant"/>
</dbReference>
<evidence type="ECO:0000313" key="3">
    <source>
        <dbReference type="EnsemblPlants" id="KQJ90122"/>
    </source>
</evidence>
<dbReference type="InterPro" id="IPR029131">
    <property type="entry name" value="HAUS5"/>
</dbReference>
<dbReference type="OMA" id="LRYYVNQ"/>
<evidence type="ECO:0000256" key="1">
    <source>
        <dbReference type="SAM" id="Coils"/>
    </source>
</evidence>
<proteinExistence type="predicted"/>